<comment type="caution">
    <text evidence="1">The sequence shown here is derived from an EMBL/GenBank/DDBJ whole genome shotgun (WGS) entry which is preliminary data.</text>
</comment>
<reference evidence="1" key="1">
    <citation type="submission" date="2022-10" db="EMBL/GenBank/DDBJ databases">
        <title>Culturing micro-colonial fungi from biological soil crusts in the Mojave desert and describing Neophaeococcomyces mojavensis, and introducing the new genera and species Taxawa tesnikishii.</title>
        <authorList>
            <person name="Kurbessoian T."/>
            <person name="Stajich J.E."/>
        </authorList>
    </citation>
    <scope>NUCLEOTIDE SEQUENCE</scope>
    <source>
        <strain evidence="1">JES_115</strain>
    </source>
</reference>
<protein>
    <submittedName>
        <fullName evidence="1">Uncharacterized protein</fullName>
    </submittedName>
</protein>
<gene>
    <name evidence="1" type="ORF">H2199_005639</name>
</gene>
<dbReference type="EMBL" id="JAPDRP010000016">
    <property type="protein sequence ID" value="KAJ9640971.1"/>
    <property type="molecule type" value="Genomic_DNA"/>
</dbReference>
<accession>A0ACC2Z053</accession>
<evidence type="ECO:0000313" key="2">
    <source>
        <dbReference type="Proteomes" id="UP001172680"/>
    </source>
</evidence>
<keyword evidence="2" id="KW-1185">Reference proteome</keyword>
<sequence length="591" mass="65800">MSEVDPKRHIAKTKNIASGYAFSNVITAEPYVDDALRLLEEQLTRLSKSGQDVHLDHWFNYFGFDVLGEVTFSRRFGFLEEGKDIGGAIANTRFLGLYISVIGHFYWLHDWLLANPIIGWLNLQPSMHIFETCLAALDARSKSDTVRKDMLEQWKETRRKHPDRMEEKEILAAAVANIGAGADTISATLQALFYYLLQNQQAWTRVRAEVDEAHSRGELSDIVSHAEAQKLPYLQACIKETLRYQTPVAFGLPRVVPKEGVTVADRHFKEGVILSVNPWVIHRDPSLFGSDANDFNPDRWMDVERAKEMNKYMIPLAELKSIVGKHIAVETYDYVGNGGQYCSSISGNTIGRRQSSSTANISRTNYQKFWGENKDLDPTYAIDERFVYLDAYYNGTMSFSHRNAAPDSDCPDWTYPAEEYAALAIGDMVSPDDPKLNRTIFTSSNSELVWGQMWNVTATKSGDGFDLAGAYVSRKYGFSNGYGYTPPNETAWDRCKGLDADWVLDTTHVSMVGRVTPETAEMTVTVGNGTVRVLTYEFTGTWWNQGARLAMNGAGIEVTGGRANGAAVVAPLRGGVVGLAIVVVTGLVLLL</sequence>
<proteinExistence type="predicted"/>
<evidence type="ECO:0000313" key="1">
    <source>
        <dbReference type="EMBL" id="KAJ9640971.1"/>
    </source>
</evidence>
<dbReference type="Proteomes" id="UP001172680">
    <property type="component" value="Unassembled WGS sequence"/>
</dbReference>
<name>A0ACC2Z053_9PEZI</name>
<organism evidence="1 2">
    <name type="scientific">Coniosporium tulheliwenetii</name>
    <dbReference type="NCBI Taxonomy" id="3383036"/>
    <lineage>
        <taxon>Eukaryota</taxon>
        <taxon>Fungi</taxon>
        <taxon>Dikarya</taxon>
        <taxon>Ascomycota</taxon>
        <taxon>Pezizomycotina</taxon>
        <taxon>Dothideomycetes</taxon>
        <taxon>Dothideomycetes incertae sedis</taxon>
        <taxon>Coniosporium</taxon>
    </lineage>
</organism>